<evidence type="ECO:0000313" key="1">
    <source>
        <dbReference type="EMBL" id="MBB3996055.1"/>
    </source>
</evidence>
<dbReference type="EMBL" id="JACIEI010000026">
    <property type="protein sequence ID" value="MBB3996055.1"/>
    <property type="molecule type" value="Genomic_DNA"/>
</dbReference>
<sequence length="33" mass="3595">MRGIGMTSHEQEAGEGEAFAAILTPFLMEHAYV</sequence>
<proteinExistence type="predicted"/>
<accession>A0A7W6E7B1</accession>
<protein>
    <submittedName>
        <fullName evidence="1">Uncharacterized protein</fullName>
    </submittedName>
</protein>
<comment type="caution">
    <text evidence="1">The sequence shown here is derived from an EMBL/GenBank/DDBJ whole genome shotgun (WGS) entry which is preliminary data.</text>
</comment>
<organism evidence="1 2">
    <name type="scientific">Sulfitobacter undariae</name>
    <dbReference type="NCBI Taxonomy" id="1563671"/>
    <lineage>
        <taxon>Bacteria</taxon>
        <taxon>Pseudomonadati</taxon>
        <taxon>Pseudomonadota</taxon>
        <taxon>Alphaproteobacteria</taxon>
        <taxon>Rhodobacterales</taxon>
        <taxon>Roseobacteraceae</taxon>
        <taxon>Sulfitobacter</taxon>
    </lineage>
</organism>
<keyword evidence="2" id="KW-1185">Reference proteome</keyword>
<dbReference type="Proteomes" id="UP000530268">
    <property type="component" value="Unassembled WGS sequence"/>
</dbReference>
<evidence type="ECO:0000313" key="2">
    <source>
        <dbReference type="Proteomes" id="UP000530268"/>
    </source>
</evidence>
<dbReference type="AlphaFoldDB" id="A0A7W6E7B1"/>
<name>A0A7W6E7B1_9RHOB</name>
<gene>
    <name evidence="1" type="ORF">GGR95_003721</name>
</gene>
<reference evidence="1 2" key="1">
    <citation type="submission" date="2020-08" db="EMBL/GenBank/DDBJ databases">
        <title>Genomic Encyclopedia of Type Strains, Phase IV (KMG-IV): sequencing the most valuable type-strain genomes for metagenomic binning, comparative biology and taxonomic classification.</title>
        <authorList>
            <person name="Goeker M."/>
        </authorList>
    </citation>
    <scope>NUCLEOTIDE SEQUENCE [LARGE SCALE GENOMIC DNA]</scope>
    <source>
        <strain evidence="1 2">DSM 102234</strain>
    </source>
</reference>